<comment type="similarity">
    <text evidence="1 9 11">Belongs to the thiolase-like superfamily. Beta-ketoacyl-ACP synthases family.</text>
</comment>
<accession>A0A1E4U124</accession>
<sequence length="447" mass="47547">MSGRRIVITGVGLVTPLGVGVKNSWTNLVKGKSGLVSTKILDEYDRYYKDIPSQVVGKVPELKDGNVNGLVFHGGESSGYWDPTSFLQNGEVRKLPRFAQYALCATKEALSDANWFPTQEDDLNDTGVCIGSGIGSIEDSFNNSVNFHEKGYRKIQPLFVPKLLANMASGNVSITYGFKGPNHSVSTACATGVHAIGDAARFIKDGYCNVMVAGATEATIHPLALAGFARAKSVVTNFNDDPTAASRPFDKDRNGFVLSEGCGILILENLDHALQRGVSNIYGEVVGYGLSGDGYHITSPSPKGLGAARAMEFALKQANVLPNAIDYVNAHATSTLLGDRAENQAIQTIFGNNNKELAVSSSKGSIGHLLGAAGSVEAIFAILAMHNNVLPPTLNCDSPGGAEGDDKDNFIFNYVQNKAQDKEINYSMSNSFGFGGTNASICFKKIK</sequence>
<dbReference type="CDD" id="cd00834">
    <property type="entry name" value="KAS_I_II"/>
    <property type="match status" value="1"/>
</dbReference>
<dbReference type="SMART" id="SM00825">
    <property type="entry name" value="PKS_KS"/>
    <property type="match status" value="1"/>
</dbReference>
<dbReference type="GO" id="GO:0004315">
    <property type="term" value="F:3-oxoacyl-[acyl-carrier-protein] synthase activity"/>
    <property type="evidence" value="ECO:0007669"/>
    <property type="project" value="UniProtKB-EC"/>
</dbReference>
<keyword evidence="6 9" id="KW-0275">Fatty acid biosynthesis</keyword>
<dbReference type="STRING" id="669874.A0A1E4U124"/>
<evidence type="ECO:0000259" key="12">
    <source>
        <dbReference type="PROSITE" id="PS52004"/>
    </source>
</evidence>
<dbReference type="InterPro" id="IPR017568">
    <property type="entry name" value="3-oxoacyl-ACP_synth-2"/>
</dbReference>
<keyword evidence="3 9" id="KW-0808">Transferase</keyword>
<evidence type="ECO:0000313" key="13">
    <source>
        <dbReference type="EMBL" id="ODV97628.1"/>
    </source>
</evidence>
<dbReference type="EMBL" id="KV454011">
    <property type="protein sequence ID" value="ODV97628.1"/>
    <property type="molecule type" value="Genomic_DNA"/>
</dbReference>
<evidence type="ECO:0000256" key="1">
    <source>
        <dbReference type="ARBA" id="ARBA00008467"/>
    </source>
</evidence>
<evidence type="ECO:0000256" key="7">
    <source>
        <dbReference type="ARBA" id="ARBA00023315"/>
    </source>
</evidence>
<keyword evidence="4" id="KW-0276">Fatty acid metabolism</keyword>
<evidence type="ECO:0000256" key="2">
    <source>
        <dbReference type="ARBA" id="ARBA00022516"/>
    </source>
</evidence>
<dbReference type="Pfam" id="PF00109">
    <property type="entry name" value="ketoacyl-synt"/>
    <property type="match status" value="1"/>
</dbReference>
<proteinExistence type="inferred from homology"/>
<organism evidence="13 14">
    <name type="scientific">Pachysolen tannophilus NRRL Y-2460</name>
    <dbReference type="NCBI Taxonomy" id="669874"/>
    <lineage>
        <taxon>Eukaryota</taxon>
        <taxon>Fungi</taxon>
        <taxon>Dikarya</taxon>
        <taxon>Ascomycota</taxon>
        <taxon>Saccharomycotina</taxon>
        <taxon>Pichiomycetes</taxon>
        <taxon>Pachysolenaceae</taxon>
        <taxon>Pachysolen</taxon>
    </lineage>
</organism>
<dbReference type="InterPro" id="IPR000794">
    <property type="entry name" value="Beta-ketoacyl_synthase"/>
</dbReference>
<keyword evidence="2 9" id="KW-0444">Lipid biosynthesis</keyword>
<evidence type="ECO:0000256" key="11">
    <source>
        <dbReference type="RuleBase" id="RU003694"/>
    </source>
</evidence>
<keyword evidence="14" id="KW-1185">Reference proteome</keyword>
<dbReference type="AlphaFoldDB" id="A0A1E4U124"/>
<keyword evidence="7" id="KW-0012">Acyltransferase</keyword>
<keyword evidence="5" id="KW-0443">Lipid metabolism</keyword>
<comment type="catalytic activity">
    <reaction evidence="8">
        <text>a fatty acyl-[ACP] + malonyl-[ACP] + H(+) = a 3-oxoacyl-[ACP] + holo-[ACP] + CO2</text>
        <dbReference type="Rhea" id="RHEA:22836"/>
        <dbReference type="Rhea" id="RHEA-COMP:9623"/>
        <dbReference type="Rhea" id="RHEA-COMP:9685"/>
        <dbReference type="Rhea" id="RHEA-COMP:9916"/>
        <dbReference type="Rhea" id="RHEA-COMP:14125"/>
        <dbReference type="ChEBI" id="CHEBI:15378"/>
        <dbReference type="ChEBI" id="CHEBI:16526"/>
        <dbReference type="ChEBI" id="CHEBI:64479"/>
        <dbReference type="ChEBI" id="CHEBI:78449"/>
        <dbReference type="ChEBI" id="CHEBI:78776"/>
        <dbReference type="ChEBI" id="CHEBI:138651"/>
        <dbReference type="EC" id="2.3.1.41"/>
    </reaction>
</comment>
<name>A0A1E4U124_PACTA</name>
<dbReference type="InterPro" id="IPR016039">
    <property type="entry name" value="Thiolase-like"/>
</dbReference>
<dbReference type="PANTHER" id="PTHR11712">
    <property type="entry name" value="POLYKETIDE SYNTHASE-RELATED"/>
    <property type="match status" value="1"/>
</dbReference>
<evidence type="ECO:0000256" key="10">
    <source>
        <dbReference type="PIRSR" id="PIRSR000447-1"/>
    </source>
</evidence>
<dbReference type="PIRSF" id="PIRSF000447">
    <property type="entry name" value="KAS_II"/>
    <property type="match status" value="1"/>
</dbReference>
<reference evidence="14" key="1">
    <citation type="submission" date="2016-05" db="EMBL/GenBank/DDBJ databases">
        <title>Comparative genomics of biotechnologically important yeasts.</title>
        <authorList>
            <consortium name="DOE Joint Genome Institute"/>
            <person name="Riley R."/>
            <person name="Haridas S."/>
            <person name="Wolfe K.H."/>
            <person name="Lopes M.R."/>
            <person name="Hittinger C.T."/>
            <person name="Goker M."/>
            <person name="Salamov A."/>
            <person name="Wisecaver J."/>
            <person name="Long T.M."/>
            <person name="Aerts A.L."/>
            <person name="Barry K."/>
            <person name="Choi C."/>
            <person name="Clum A."/>
            <person name="Coughlan A.Y."/>
            <person name="Deshpande S."/>
            <person name="Douglass A.P."/>
            <person name="Hanson S.J."/>
            <person name="Klenk H.-P."/>
            <person name="Labutti K."/>
            <person name="Lapidus A."/>
            <person name="Lindquist E."/>
            <person name="Lipzen A."/>
            <person name="Meier-Kolthoff J.P."/>
            <person name="Ohm R.A."/>
            <person name="Otillar R.P."/>
            <person name="Pangilinan J."/>
            <person name="Peng Y."/>
            <person name="Rokas A."/>
            <person name="Rosa C.A."/>
            <person name="Scheuner C."/>
            <person name="Sibirny A.A."/>
            <person name="Slot J.C."/>
            <person name="Stielow J.B."/>
            <person name="Sun H."/>
            <person name="Kurtzman C.P."/>
            <person name="Blackwell M."/>
            <person name="Grigoriev I.V."/>
            <person name="Jeffries T.W."/>
        </authorList>
    </citation>
    <scope>NUCLEOTIDE SEQUENCE [LARGE SCALE GENOMIC DNA]</scope>
    <source>
        <strain evidence="14">NRRL Y-2460</strain>
    </source>
</reference>
<dbReference type="FunFam" id="3.40.47.10:FF:000009">
    <property type="entry name" value="3-oxoacyl-[acyl-carrier-protein] synthase 2"/>
    <property type="match status" value="1"/>
</dbReference>
<feature type="domain" description="Ketosynthase family 3 (KS3)" evidence="12">
    <location>
        <begin position="3"/>
        <end position="445"/>
    </location>
</feature>
<dbReference type="GO" id="GO:0005739">
    <property type="term" value="C:mitochondrion"/>
    <property type="evidence" value="ECO:0007669"/>
    <property type="project" value="TreeGrafter"/>
</dbReference>
<evidence type="ECO:0000256" key="5">
    <source>
        <dbReference type="ARBA" id="ARBA00023098"/>
    </source>
</evidence>
<dbReference type="Pfam" id="PF02801">
    <property type="entry name" value="Ketoacyl-synt_C"/>
    <property type="match status" value="1"/>
</dbReference>
<evidence type="ECO:0000313" key="14">
    <source>
        <dbReference type="Proteomes" id="UP000094236"/>
    </source>
</evidence>
<dbReference type="PROSITE" id="PS52004">
    <property type="entry name" value="KS3_2"/>
    <property type="match status" value="1"/>
</dbReference>
<dbReference type="InterPro" id="IPR014030">
    <property type="entry name" value="Ketoacyl_synth_N"/>
</dbReference>
<dbReference type="OrthoDB" id="5334845at2759"/>
<gene>
    <name evidence="13" type="ORF">PACTADRAFT_73339</name>
</gene>
<protein>
    <recommendedName>
        <fullName evidence="9">3-oxoacyl-[acyl-carrier-protein] synthase</fullName>
    </recommendedName>
</protein>
<evidence type="ECO:0000256" key="6">
    <source>
        <dbReference type="ARBA" id="ARBA00023160"/>
    </source>
</evidence>
<feature type="active site" description="For beta-ketoacyl synthase activity" evidence="10">
    <location>
        <position position="189"/>
    </location>
</feature>
<dbReference type="PROSITE" id="PS00606">
    <property type="entry name" value="KS3_1"/>
    <property type="match status" value="1"/>
</dbReference>
<evidence type="ECO:0000256" key="3">
    <source>
        <dbReference type="ARBA" id="ARBA00022679"/>
    </source>
</evidence>
<evidence type="ECO:0000256" key="4">
    <source>
        <dbReference type="ARBA" id="ARBA00022832"/>
    </source>
</evidence>
<dbReference type="InterPro" id="IPR018201">
    <property type="entry name" value="Ketoacyl_synth_AS"/>
</dbReference>
<dbReference type="SUPFAM" id="SSF53901">
    <property type="entry name" value="Thiolase-like"/>
    <property type="match status" value="2"/>
</dbReference>
<dbReference type="InterPro" id="IPR020841">
    <property type="entry name" value="PKS_Beta-ketoAc_synthase_dom"/>
</dbReference>
<dbReference type="NCBIfam" id="NF005589">
    <property type="entry name" value="PRK07314.1"/>
    <property type="match status" value="1"/>
</dbReference>
<dbReference type="GO" id="GO:0006633">
    <property type="term" value="P:fatty acid biosynthetic process"/>
    <property type="evidence" value="ECO:0007669"/>
    <property type="project" value="UniProtKB-KW"/>
</dbReference>
<dbReference type="PANTHER" id="PTHR11712:SF336">
    <property type="entry name" value="3-OXOACYL-[ACYL-CARRIER-PROTEIN] SYNTHASE, MITOCHONDRIAL"/>
    <property type="match status" value="1"/>
</dbReference>
<evidence type="ECO:0000256" key="9">
    <source>
        <dbReference type="PIRNR" id="PIRNR000447"/>
    </source>
</evidence>
<dbReference type="Proteomes" id="UP000094236">
    <property type="component" value="Unassembled WGS sequence"/>
</dbReference>
<dbReference type="InterPro" id="IPR014031">
    <property type="entry name" value="Ketoacyl_synth_C"/>
</dbReference>
<evidence type="ECO:0000256" key="8">
    <source>
        <dbReference type="ARBA" id="ARBA00049541"/>
    </source>
</evidence>
<dbReference type="Gene3D" id="3.40.47.10">
    <property type="match status" value="2"/>
</dbReference>
<dbReference type="NCBIfam" id="TIGR03150">
    <property type="entry name" value="fabF"/>
    <property type="match status" value="1"/>
</dbReference>